<gene>
    <name evidence="3" type="primary">desA3_6</name>
    <name evidence="3" type="ORF">B7C42_06813</name>
</gene>
<dbReference type="CDD" id="cd03506">
    <property type="entry name" value="Delta6-FADS-like"/>
    <property type="match status" value="1"/>
</dbReference>
<reference evidence="3 4" key="1">
    <citation type="submission" date="2017-07" db="EMBL/GenBank/DDBJ databases">
        <title>First draft Genome Sequence of Nocardia cerradoensis isolated from human infection.</title>
        <authorList>
            <person name="Carrasco G."/>
        </authorList>
    </citation>
    <scope>NUCLEOTIDE SEQUENCE [LARGE SCALE GENOMIC DNA]</scope>
    <source>
        <strain evidence="3 4">CNM20130759</strain>
    </source>
</reference>
<dbReference type="EC" id="1.14.19.-" evidence="3"/>
<dbReference type="InterPro" id="IPR005804">
    <property type="entry name" value="FA_desaturase_dom"/>
</dbReference>
<comment type="caution">
    <text evidence="3">The sequence shown here is derived from an EMBL/GenBank/DDBJ whole genome shotgun (WGS) entry which is preliminary data.</text>
</comment>
<dbReference type="PANTHER" id="PTHR19353:SF19">
    <property type="entry name" value="DELTA(5) FATTY ACID DESATURASE C-RELATED"/>
    <property type="match status" value="1"/>
</dbReference>
<organism evidence="3 4">
    <name type="scientific">Nocardia cerradoensis</name>
    <dbReference type="NCBI Taxonomy" id="85688"/>
    <lineage>
        <taxon>Bacteria</taxon>
        <taxon>Bacillati</taxon>
        <taxon>Actinomycetota</taxon>
        <taxon>Actinomycetes</taxon>
        <taxon>Mycobacteriales</taxon>
        <taxon>Nocardiaceae</taxon>
        <taxon>Nocardia</taxon>
    </lineage>
</organism>
<sequence>MAITDIKAYSHLTAADIETLGQELDTIRRTVEQSLGERDAAYIRRTIRAQRTLEAAGRAVLFAGRNKWAWVAGTAMLSVAKIIENMELGHNISHGQWDWMNDPEIHSTSWEWDMTGTSGQWKRAHNFSHHTYTNIVGMDNDVGFGILRMTRDEEWKPINLAQPVANLILAALFEWGIALHDLKIEKLQAGVPRSDLLSEPNRQFLRKAGRQVAKDFVVFPLLSGPGWKATLKANATANLIRNLWAYAVIFCGHFPDGAEKFTQEQFADETRAEWYLRQMLGSANFQAGPAMAFMSGNLCYQIEHHLFPDIPSNRYPEIAEQVRQLCDKYDLPYTTGSLGKQYALAFRTIHKLALPDRFLRRTADDAPETSSERKFSLLPRPLPAGTEEPLFGVDPLTGRRQGLRSALVDAKAALREKARQEKAALREAKLALQEKARAEKQILRRRGLRGRATVRVRLRQQRKRPT</sequence>
<evidence type="ECO:0000313" key="3">
    <source>
        <dbReference type="EMBL" id="OXR41043.1"/>
    </source>
</evidence>
<keyword evidence="4" id="KW-1185">Reference proteome</keyword>
<dbReference type="EMBL" id="NGAF01000023">
    <property type="protein sequence ID" value="OXR41043.1"/>
    <property type="molecule type" value="Genomic_DNA"/>
</dbReference>
<keyword evidence="1" id="KW-0175">Coiled coil</keyword>
<protein>
    <submittedName>
        <fullName evidence="3">NADPH-dependent stearoyl-CoA 9-desaturase</fullName>
        <ecNumber evidence="3">1.14.19.-</ecNumber>
    </submittedName>
</protein>
<feature type="coiled-coil region" evidence="1">
    <location>
        <begin position="408"/>
        <end position="441"/>
    </location>
</feature>
<evidence type="ECO:0000256" key="1">
    <source>
        <dbReference type="SAM" id="Coils"/>
    </source>
</evidence>
<dbReference type="RefSeq" id="WP_094027806.1">
    <property type="nucleotide sequence ID" value="NZ_NGAF01000023.1"/>
</dbReference>
<dbReference type="GO" id="GO:0008610">
    <property type="term" value="P:lipid biosynthetic process"/>
    <property type="evidence" value="ECO:0007669"/>
    <property type="project" value="UniProtKB-ARBA"/>
</dbReference>
<dbReference type="GO" id="GO:0016717">
    <property type="term" value="F:oxidoreductase activity, acting on paired donors, with oxidation of a pair of donors resulting in the reduction of molecular oxygen to two molecules of water"/>
    <property type="evidence" value="ECO:0007669"/>
    <property type="project" value="TreeGrafter"/>
</dbReference>
<evidence type="ECO:0000313" key="4">
    <source>
        <dbReference type="Proteomes" id="UP000215506"/>
    </source>
</evidence>
<dbReference type="InterPro" id="IPR012171">
    <property type="entry name" value="Fatty_acid_desaturase"/>
</dbReference>
<name>A0A231GWQ6_9NOCA</name>
<feature type="domain" description="Fatty acid desaturase" evidence="2">
    <location>
        <begin position="69"/>
        <end position="335"/>
    </location>
</feature>
<dbReference type="AlphaFoldDB" id="A0A231GWQ6"/>
<dbReference type="Pfam" id="PF00487">
    <property type="entry name" value="FA_desaturase"/>
    <property type="match status" value="1"/>
</dbReference>
<evidence type="ECO:0000259" key="2">
    <source>
        <dbReference type="Pfam" id="PF00487"/>
    </source>
</evidence>
<accession>A0A231GWQ6</accession>
<dbReference type="GO" id="GO:0016020">
    <property type="term" value="C:membrane"/>
    <property type="evidence" value="ECO:0007669"/>
    <property type="project" value="TreeGrafter"/>
</dbReference>
<dbReference type="PANTHER" id="PTHR19353">
    <property type="entry name" value="FATTY ACID DESATURASE 2"/>
    <property type="match status" value="1"/>
</dbReference>
<proteinExistence type="predicted"/>
<keyword evidence="3" id="KW-0560">Oxidoreductase</keyword>
<dbReference type="Proteomes" id="UP000215506">
    <property type="component" value="Unassembled WGS sequence"/>
</dbReference>